<dbReference type="EMBL" id="JBDFQZ010000007">
    <property type="protein sequence ID" value="KAK9705551.1"/>
    <property type="molecule type" value="Genomic_DNA"/>
</dbReference>
<reference evidence="2" key="1">
    <citation type="submission" date="2024-03" db="EMBL/GenBank/DDBJ databases">
        <title>WGS assembly of Saponaria officinalis var. Norfolk2.</title>
        <authorList>
            <person name="Jenkins J."/>
            <person name="Shu S."/>
            <person name="Grimwood J."/>
            <person name="Barry K."/>
            <person name="Goodstein D."/>
            <person name="Schmutz J."/>
            <person name="Leebens-Mack J."/>
            <person name="Osbourn A."/>
        </authorList>
    </citation>
    <scope>NUCLEOTIDE SEQUENCE [LARGE SCALE GENOMIC DNA]</scope>
    <source>
        <strain evidence="2">JIC</strain>
    </source>
</reference>
<accession>A0AAW1JSI2</accession>
<sequence length="288" mass="32988">MSDYNENMDETMKTINKFSEQKESLELNILEERQERSKGADATKEGEVTPASKIQGKESSPTSILGSRRKGESDGLGCTYDCGLADDKALVVSKFIRSNQALCSNLLRLRKEVIDYCLLDDYTLTKDETVSLYSDVEYLTREDILSIRPTTHLTGRIIECWEHLLNDIEYKDPISSTLMFFGIRHMDAVHSIYSQQHVDGEEDVSLMSKIFSAWDDFIDINKINCNLKAKIIFVPMLFEDHFFCVCVNVEKAMIEVLDNTCYCNWQSTTIYKLAEIVASCMSKYFGRK</sequence>
<evidence type="ECO:0000313" key="3">
    <source>
        <dbReference type="Proteomes" id="UP001443914"/>
    </source>
</evidence>
<dbReference type="InterPro" id="IPR038765">
    <property type="entry name" value="Papain-like_cys_pep_sf"/>
</dbReference>
<organism evidence="2 3">
    <name type="scientific">Saponaria officinalis</name>
    <name type="common">Common soapwort</name>
    <name type="synonym">Lychnis saponaria</name>
    <dbReference type="NCBI Taxonomy" id="3572"/>
    <lineage>
        <taxon>Eukaryota</taxon>
        <taxon>Viridiplantae</taxon>
        <taxon>Streptophyta</taxon>
        <taxon>Embryophyta</taxon>
        <taxon>Tracheophyta</taxon>
        <taxon>Spermatophyta</taxon>
        <taxon>Magnoliopsida</taxon>
        <taxon>eudicotyledons</taxon>
        <taxon>Gunneridae</taxon>
        <taxon>Pentapetalae</taxon>
        <taxon>Caryophyllales</taxon>
        <taxon>Caryophyllaceae</taxon>
        <taxon>Caryophylleae</taxon>
        <taxon>Saponaria</taxon>
    </lineage>
</organism>
<evidence type="ECO:0000313" key="2">
    <source>
        <dbReference type="EMBL" id="KAK9705551.1"/>
    </source>
</evidence>
<feature type="region of interest" description="Disordered" evidence="1">
    <location>
        <begin position="26"/>
        <end position="73"/>
    </location>
</feature>
<protein>
    <recommendedName>
        <fullName evidence="4">Ubiquitin-like protease family profile domain-containing protein</fullName>
    </recommendedName>
</protein>
<evidence type="ECO:0008006" key="4">
    <source>
        <dbReference type="Google" id="ProtNLM"/>
    </source>
</evidence>
<feature type="compositionally biased region" description="Basic and acidic residues" evidence="1">
    <location>
        <begin position="26"/>
        <end position="47"/>
    </location>
</feature>
<dbReference type="Gene3D" id="3.40.395.10">
    <property type="entry name" value="Adenoviral Proteinase, Chain A"/>
    <property type="match status" value="1"/>
</dbReference>
<keyword evidence="3" id="KW-1185">Reference proteome</keyword>
<dbReference type="AlphaFoldDB" id="A0AAW1JSI2"/>
<evidence type="ECO:0000256" key="1">
    <source>
        <dbReference type="SAM" id="MobiDB-lite"/>
    </source>
</evidence>
<dbReference type="SUPFAM" id="SSF54001">
    <property type="entry name" value="Cysteine proteinases"/>
    <property type="match status" value="1"/>
</dbReference>
<name>A0AAW1JSI2_SAPOF</name>
<proteinExistence type="predicted"/>
<comment type="caution">
    <text evidence="2">The sequence shown here is derived from an EMBL/GenBank/DDBJ whole genome shotgun (WGS) entry which is preliminary data.</text>
</comment>
<gene>
    <name evidence="2" type="ORF">RND81_07G065800</name>
</gene>
<dbReference type="Proteomes" id="UP001443914">
    <property type="component" value="Unassembled WGS sequence"/>
</dbReference>